<gene>
    <name evidence="1" type="ORF">GCM10022247_68870</name>
</gene>
<proteinExistence type="predicted"/>
<accession>A0ABP7U0K7</accession>
<keyword evidence="2" id="KW-1185">Reference proteome</keyword>
<organism evidence="1 2">
    <name type="scientific">Allokutzneria multivorans</name>
    <dbReference type="NCBI Taxonomy" id="1142134"/>
    <lineage>
        <taxon>Bacteria</taxon>
        <taxon>Bacillati</taxon>
        <taxon>Actinomycetota</taxon>
        <taxon>Actinomycetes</taxon>
        <taxon>Pseudonocardiales</taxon>
        <taxon>Pseudonocardiaceae</taxon>
        <taxon>Allokutzneria</taxon>
    </lineage>
</organism>
<dbReference type="InterPro" id="IPR038071">
    <property type="entry name" value="UROD/MetE-like_sf"/>
</dbReference>
<dbReference type="EMBL" id="BAABAL010000026">
    <property type="protein sequence ID" value="GAA4034029.1"/>
    <property type="molecule type" value="Genomic_DNA"/>
</dbReference>
<evidence type="ECO:0000313" key="2">
    <source>
        <dbReference type="Proteomes" id="UP001501747"/>
    </source>
</evidence>
<evidence type="ECO:0000313" key="1">
    <source>
        <dbReference type="EMBL" id="GAA4034029.1"/>
    </source>
</evidence>
<dbReference type="Proteomes" id="UP001501747">
    <property type="component" value="Unassembled WGS sequence"/>
</dbReference>
<sequence length="348" mass="37739">MADRSVRAVHYVGSLPGEDAESAMSGALAKSGSRLRTLADGETGERDRWIVNFVDSLDGHPDLDTVARGAWSSYTDIPKYRIRKGRELTGGALNLGYVDEFRRSYPVFKKLREKQGNEGLRYQVGVPGPLDLAMFVFGPIGPFKHVKPFHDATTRELREIHAEAGDDVLFQIEVPVELVFMTKAPKLLHGVLSRWLAKKVAAVAADAPEGTSFGVHLCLGDLNNKALGKLKSAAPLVTLSNAIVAAWPAGRKLEYVHAPLAMADLPPATDESFYRALSGLVLPAGCRFIAGLAHEGQDLETQRRLLALVERLVKSDVDIACACGLGRRNADQAARAMDRCNELAETTG</sequence>
<reference evidence="2" key="1">
    <citation type="journal article" date="2019" name="Int. J. Syst. Evol. Microbiol.">
        <title>The Global Catalogue of Microorganisms (GCM) 10K type strain sequencing project: providing services to taxonomists for standard genome sequencing and annotation.</title>
        <authorList>
            <consortium name="The Broad Institute Genomics Platform"/>
            <consortium name="The Broad Institute Genome Sequencing Center for Infectious Disease"/>
            <person name="Wu L."/>
            <person name="Ma J."/>
        </authorList>
    </citation>
    <scope>NUCLEOTIDE SEQUENCE [LARGE SCALE GENOMIC DNA]</scope>
    <source>
        <strain evidence="2">JCM 17342</strain>
    </source>
</reference>
<comment type="caution">
    <text evidence="1">The sequence shown here is derived from an EMBL/GenBank/DDBJ whole genome shotgun (WGS) entry which is preliminary data.</text>
</comment>
<protein>
    <submittedName>
        <fullName evidence="1">Uncharacterized protein</fullName>
    </submittedName>
</protein>
<dbReference type="RefSeq" id="WP_344884705.1">
    <property type="nucleotide sequence ID" value="NZ_BAABAL010000026.1"/>
</dbReference>
<name>A0ABP7U0K7_9PSEU</name>
<dbReference type="SUPFAM" id="SSF51726">
    <property type="entry name" value="UROD/MetE-like"/>
    <property type="match status" value="1"/>
</dbReference>